<dbReference type="SUPFAM" id="SSF52172">
    <property type="entry name" value="CheY-like"/>
    <property type="match status" value="1"/>
</dbReference>
<dbReference type="AlphaFoldDB" id="A0A368NI81"/>
<dbReference type="PROSITE" id="PS51755">
    <property type="entry name" value="OMPR_PHOB"/>
    <property type="match status" value="1"/>
</dbReference>
<keyword evidence="5" id="KW-0804">Transcription</keyword>
<evidence type="ECO:0000259" key="9">
    <source>
        <dbReference type="PROSITE" id="PS51755"/>
    </source>
</evidence>
<keyword evidence="2" id="KW-0902">Two-component regulatory system</keyword>
<keyword evidence="3" id="KW-0805">Transcription regulation</keyword>
<evidence type="ECO:0000256" key="3">
    <source>
        <dbReference type="ARBA" id="ARBA00023015"/>
    </source>
</evidence>
<dbReference type="CDD" id="cd00383">
    <property type="entry name" value="trans_reg_C"/>
    <property type="match status" value="1"/>
</dbReference>
<comment type="caution">
    <text evidence="10">The sequence shown here is derived from an EMBL/GenBank/DDBJ whole genome shotgun (WGS) entry which is preliminary data.</text>
</comment>
<dbReference type="Gene3D" id="1.10.10.10">
    <property type="entry name" value="Winged helix-like DNA-binding domain superfamily/Winged helix DNA-binding domain"/>
    <property type="match status" value="1"/>
</dbReference>
<accession>A0A368NI81</accession>
<organism evidence="10 11">
    <name type="scientific">Corallincola holothuriorum</name>
    <dbReference type="NCBI Taxonomy" id="2282215"/>
    <lineage>
        <taxon>Bacteria</taxon>
        <taxon>Pseudomonadati</taxon>
        <taxon>Pseudomonadota</taxon>
        <taxon>Gammaproteobacteria</taxon>
        <taxon>Alteromonadales</taxon>
        <taxon>Psychromonadaceae</taxon>
        <taxon>Corallincola</taxon>
    </lineage>
</organism>
<keyword evidence="11" id="KW-1185">Reference proteome</keyword>
<dbReference type="InterPro" id="IPR016032">
    <property type="entry name" value="Sig_transdc_resp-reg_C-effctor"/>
</dbReference>
<evidence type="ECO:0000256" key="4">
    <source>
        <dbReference type="ARBA" id="ARBA00023125"/>
    </source>
</evidence>
<dbReference type="InterPro" id="IPR001789">
    <property type="entry name" value="Sig_transdc_resp-reg_receiver"/>
</dbReference>
<proteinExistence type="predicted"/>
<keyword evidence="1 6" id="KW-0597">Phosphoprotein</keyword>
<dbReference type="SUPFAM" id="SSF46894">
    <property type="entry name" value="C-terminal effector domain of the bipartite response regulators"/>
    <property type="match status" value="1"/>
</dbReference>
<reference evidence="10 11" key="1">
    <citation type="submission" date="2018-07" db="EMBL/GenBank/DDBJ databases">
        <title>Corallincola holothuriorum sp. nov., a new facultative anaerobe isolated from sea cucumber Apostichopus japonicus.</title>
        <authorList>
            <person name="Xia H."/>
        </authorList>
    </citation>
    <scope>NUCLEOTIDE SEQUENCE [LARGE SCALE GENOMIC DNA]</scope>
    <source>
        <strain evidence="10 11">C4</strain>
    </source>
</reference>
<feature type="DNA-binding region" description="OmpR/PhoB-type" evidence="7">
    <location>
        <begin position="124"/>
        <end position="223"/>
    </location>
</feature>
<dbReference type="Pfam" id="PF00072">
    <property type="entry name" value="Response_reg"/>
    <property type="match status" value="1"/>
</dbReference>
<evidence type="ECO:0000313" key="10">
    <source>
        <dbReference type="EMBL" id="RCU49593.1"/>
    </source>
</evidence>
<feature type="modified residue" description="4-aspartylphosphate" evidence="6">
    <location>
        <position position="55"/>
    </location>
</feature>
<dbReference type="Gene3D" id="6.10.250.690">
    <property type="match status" value="1"/>
</dbReference>
<evidence type="ECO:0000256" key="5">
    <source>
        <dbReference type="ARBA" id="ARBA00023163"/>
    </source>
</evidence>
<feature type="domain" description="OmpR/PhoB-type" evidence="9">
    <location>
        <begin position="124"/>
        <end position="223"/>
    </location>
</feature>
<dbReference type="Proteomes" id="UP000252558">
    <property type="component" value="Unassembled WGS sequence"/>
</dbReference>
<dbReference type="Gene3D" id="3.40.50.2300">
    <property type="match status" value="1"/>
</dbReference>
<dbReference type="SMART" id="SM00448">
    <property type="entry name" value="REC"/>
    <property type="match status" value="1"/>
</dbReference>
<dbReference type="PANTHER" id="PTHR48111:SF59">
    <property type="entry name" value="TRANSCRIPTIONAL REGULATORY PROTEIN BAER"/>
    <property type="match status" value="1"/>
</dbReference>
<dbReference type="PANTHER" id="PTHR48111">
    <property type="entry name" value="REGULATOR OF RPOS"/>
    <property type="match status" value="1"/>
</dbReference>
<dbReference type="FunFam" id="3.40.50.2300:FF:000001">
    <property type="entry name" value="DNA-binding response regulator PhoB"/>
    <property type="match status" value="1"/>
</dbReference>
<dbReference type="InterPro" id="IPR001867">
    <property type="entry name" value="OmpR/PhoB-type_DNA-bd"/>
</dbReference>
<dbReference type="InterPro" id="IPR039420">
    <property type="entry name" value="WalR-like"/>
</dbReference>
<dbReference type="InterPro" id="IPR011006">
    <property type="entry name" value="CheY-like_superfamily"/>
</dbReference>
<sequence length="226" mass="25407">MSLEPSILLVEDEADIAEMVVKFIQAAGFNVTHFSTGVGVTEFVQQHRPDLVLLDLMLPGKDGLTCCKEIRAFSEVPIIMVTAKTEEVDRLIGLEIGADDYVCKPFSAPELVMRIKAIFRRIQPKSAPAKQLLLDHERFTASYGDVSEQLTAVEFNLLALLHSQPGRIYSRQQIMDLVYKDYRVISDRTVDSHIRNLRKKLKCLNMPAEPVCSVYSVGYKYEPAAS</sequence>
<evidence type="ECO:0000256" key="6">
    <source>
        <dbReference type="PROSITE-ProRule" id="PRU00169"/>
    </source>
</evidence>
<dbReference type="EMBL" id="QPID01000006">
    <property type="protein sequence ID" value="RCU49593.1"/>
    <property type="molecule type" value="Genomic_DNA"/>
</dbReference>
<dbReference type="PROSITE" id="PS50110">
    <property type="entry name" value="RESPONSE_REGULATORY"/>
    <property type="match status" value="1"/>
</dbReference>
<dbReference type="GO" id="GO:0005829">
    <property type="term" value="C:cytosol"/>
    <property type="evidence" value="ECO:0007669"/>
    <property type="project" value="TreeGrafter"/>
</dbReference>
<dbReference type="SMART" id="SM00862">
    <property type="entry name" value="Trans_reg_C"/>
    <property type="match status" value="1"/>
</dbReference>
<evidence type="ECO:0000256" key="2">
    <source>
        <dbReference type="ARBA" id="ARBA00023012"/>
    </source>
</evidence>
<dbReference type="GO" id="GO:0000156">
    <property type="term" value="F:phosphorelay response regulator activity"/>
    <property type="evidence" value="ECO:0007669"/>
    <property type="project" value="TreeGrafter"/>
</dbReference>
<dbReference type="OrthoDB" id="9802426at2"/>
<dbReference type="GO" id="GO:0032993">
    <property type="term" value="C:protein-DNA complex"/>
    <property type="evidence" value="ECO:0007669"/>
    <property type="project" value="TreeGrafter"/>
</dbReference>
<keyword evidence="4 7" id="KW-0238">DNA-binding</keyword>
<dbReference type="InterPro" id="IPR036388">
    <property type="entry name" value="WH-like_DNA-bd_sf"/>
</dbReference>
<gene>
    <name evidence="10" type="ORF">DU002_11805</name>
</gene>
<protein>
    <submittedName>
        <fullName evidence="10">Response regulator</fullName>
    </submittedName>
</protein>
<evidence type="ECO:0000256" key="1">
    <source>
        <dbReference type="ARBA" id="ARBA00022553"/>
    </source>
</evidence>
<dbReference type="GO" id="GO:0006355">
    <property type="term" value="P:regulation of DNA-templated transcription"/>
    <property type="evidence" value="ECO:0007669"/>
    <property type="project" value="InterPro"/>
</dbReference>
<evidence type="ECO:0000259" key="8">
    <source>
        <dbReference type="PROSITE" id="PS50110"/>
    </source>
</evidence>
<dbReference type="GO" id="GO:0000976">
    <property type="term" value="F:transcription cis-regulatory region binding"/>
    <property type="evidence" value="ECO:0007669"/>
    <property type="project" value="TreeGrafter"/>
</dbReference>
<dbReference type="Pfam" id="PF00486">
    <property type="entry name" value="Trans_reg_C"/>
    <property type="match status" value="1"/>
</dbReference>
<evidence type="ECO:0000313" key="11">
    <source>
        <dbReference type="Proteomes" id="UP000252558"/>
    </source>
</evidence>
<name>A0A368NI81_9GAMM</name>
<evidence type="ECO:0000256" key="7">
    <source>
        <dbReference type="PROSITE-ProRule" id="PRU01091"/>
    </source>
</evidence>
<feature type="domain" description="Response regulatory" evidence="8">
    <location>
        <begin position="6"/>
        <end position="119"/>
    </location>
</feature>